<dbReference type="Pfam" id="PF14206">
    <property type="entry name" value="Cys_rich_CPCC"/>
    <property type="match status" value="1"/>
</dbReference>
<reference evidence="3 4" key="1">
    <citation type="submission" date="2017-05" db="EMBL/GenBank/DDBJ databases">
        <authorList>
            <person name="Varghese N."/>
            <person name="Submissions S."/>
        </authorList>
    </citation>
    <scope>NUCLEOTIDE SEQUENCE [LARGE SCALE GENOMIC DNA]</scope>
    <source>
        <strain evidence="3 4">DSM 27040</strain>
    </source>
</reference>
<protein>
    <submittedName>
        <fullName evidence="3">Cysteine-rich CPCC</fullName>
    </submittedName>
</protein>
<sequence>MFAIFALMKKIDLNEYCPCCGYNSFDPKKRLELEICPICFWEDDPLQFNDPHLEFSGNLVSLSQAQQNYTHSGASHEDMKRYCQKPGENAKRNPEWS</sequence>
<evidence type="ECO:0000313" key="4">
    <source>
        <dbReference type="Proteomes" id="UP000319040"/>
    </source>
</evidence>
<evidence type="ECO:0000313" key="3">
    <source>
        <dbReference type="EMBL" id="SMO76846.1"/>
    </source>
</evidence>
<dbReference type="InterPro" id="IPR025983">
    <property type="entry name" value="Cys_rich_CPCC"/>
</dbReference>
<evidence type="ECO:0000259" key="2">
    <source>
        <dbReference type="Pfam" id="PF14206"/>
    </source>
</evidence>
<organism evidence="3 4">
    <name type="scientific">Saccharicrinis carchari</name>
    <dbReference type="NCBI Taxonomy" id="1168039"/>
    <lineage>
        <taxon>Bacteria</taxon>
        <taxon>Pseudomonadati</taxon>
        <taxon>Bacteroidota</taxon>
        <taxon>Bacteroidia</taxon>
        <taxon>Marinilabiliales</taxon>
        <taxon>Marinilabiliaceae</taxon>
        <taxon>Saccharicrinis</taxon>
    </lineage>
</organism>
<gene>
    <name evidence="3" type="ORF">SAMN06265379_10751</name>
</gene>
<proteinExistence type="predicted"/>
<name>A0A521DYS9_SACCC</name>
<evidence type="ECO:0000256" key="1">
    <source>
        <dbReference type="SAM" id="MobiDB-lite"/>
    </source>
</evidence>
<keyword evidence="4" id="KW-1185">Reference proteome</keyword>
<feature type="compositionally biased region" description="Basic and acidic residues" evidence="1">
    <location>
        <begin position="88"/>
        <end position="97"/>
    </location>
</feature>
<dbReference type="Proteomes" id="UP000319040">
    <property type="component" value="Unassembled WGS sequence"/>
</dbReference>
<dbReference type="AlphaFoldDB" id="A0A521DYS9"/>
<dbReference type="EMBL" id="FXTB01000007">
    <property type="protein sequence ID" value="SMO76846.1"/>
    <property type="molecule type" value="Genomic_DNA"/>
</dbReference>
<accession>A0A521DYS9</accession>
<feature type="domain" description="Cysteine-rich CPCC" evidence="2">
    <location>
        <begin position="16"/>
        <end position="88"/>
    </location>
</feature>
<feature type="region of interest" description="Disordered" evidence="1">
    <location>
        <begin position="70"/>
        <end position="97"/>
    </location>
</feature>